<sequence>MQRLHGLIDRGEGLLDRLERRTDPSHAVDWQAPAFRWTGRQQLQPVFRVNTLPLADLHGIGAQKDALVLNTQQFLSGQPANNTLLWGARGTGKSSLIRALLHEFVDRGLRLIQVDARDLVDLPDIAPLLSDRPERFIIFCDDLSFGEDDPGYKALKSMLDGSLLAPPDNLLIYATSNRRHLLPEYLDENRQARNVDGEIHHGDAVEEKLSLSERFGLWLSFYPFDQEAYLAIVRSHLDRLGQAVDGDASFRRAALQWALARGVRSGRAARQFALHWLGQQPDESA</sequence>
<protein>
    <submittedName>
        <fullName evidence="2">ATP-binding protein</fullName>
    </submittedName>
</protein>
<dbReference type="SUPFAM" id="SSF52540">
    <property type="entry name" value="P-loop containing nucleoside triphosphate hydrolases"/>
    <property type="match status" value="1"/>
</dbReference>
<evidence type="ECO:0000313" key="3">
    <source>
        <dbReference type="Proteomes" id="UP001251857"/>
    </source>
</evidence>
<dbReference type="InterPro" id="IPR003593">
    <property type="entry name" value="AAA+_ATPase"/>
</dbReference>
<dbReference type="RefSeq" id="WP_311652761.1">
    <property type="nucleotide sequence ID" value="NZ_JAVRIB010000007.1"/>
</dbReference>
<dbReference type="EMBL" id="JAVRIB010000007">
    <property type="protein sequence ID" value="MDT0634930.1"/>
    <property type="molecule type" value="Genomic_DNA"/>
</dbReference>
<dbReference type="CDD" id="cd00009">
    <property type="entry name" value="AAA"/>
    <property type="match status" value="1"/>
</dbReference>
<evidence type="ECO:0000259" key="1">
    <source>
        <dbReference type="SMART" id="SM00382"/>
    </source>
</evidence>
<organism evidence="2 3">
    <name type="scientific">Spectribacter hydrogenoxidans</name>
    <dbReference type="NCBI Taxonomy" id="3075608"/>
    <lineage>
        <taxon>Bacteria</taxon>
        <taxon>Pseudomonadati</taxon>
        <taxon>Pseudomonadota</taxon>
        <taxon>Gammaproteobacteria</taxon>
        <taxon>Salinisphaerales</taxon>
        <taxon>Salinisphaeraceae</taxon>
        <taxon>Spectribacter</taxon>
    </lineage>
</organism>
<dbReference type="Proteomes" id="UP001251857">
    <property type="component" value="Unassembled WGS sequence"/>
</dbReference>
<reference evidence="2 3" key="1">
    <citation type="submission" date="2023-09" db="EMBL/GenBank/DDBJ databases">
        <authorList>
            <person name="Rey-Velasco X."/>
        </authorList>
    </citation>
    <scope>NUCLEOTIDE SEQUENCE [LARGE SCALE GENOMIC DNA]</scope>
    <source>
        <strain evidence="2 3">W335</strain>
    </source>
</reference>
<dbReference type="SMART" id="SM00382">
    <property type="entry name" value="AAA"/>
    <property type="match status" value="1"/>
</dbReference>
<gene>
    <name evidence="2" type="ORF">RM532_08145</name>
</gene>
<keyword evidence="2" id="KW-0547">Nucleotide-binding</keyword>
<name>A0ABU3C058_9GAMM</name>
<dbReference type="Gene3D" id="3.40.50.300">
    <property type="entry name" value="P-loop containing nucleotide triphosphate hydrolases"/>
    <property type="match status" value="1"/>
</dbReference>
<evidence type="ECO:0000313" key="2">
    <source>
        <dbReference type="EMBL" id="MDT0634930.1"/>
    </source>
</evidence>
<dbReference type="InterPro" id="IPR027417">
    <property type="entry name" value="P-loop_NTPase"/>
</dbReference>
<dbReference type="GO" id="GO:0005524">
    <property type="term" value="F:ATP binding"/>
    <property type="evidence" value="ECO:0007669"/>
    <property type="project" value="UniProtKB-KW"/>
</dbReference>
<proteinExistence type="predicted"/>
<keyword evidence="2" id="KW-0067">ATP-binding</keyword>
<feature type="domain" description="AAA+ ATPase" evidence="1">
    <location>
        <begin position="79"/>
        <end position="196"/>
    </location>
</feature>
<keyword evidence="3" id="KW-1185">Reference proteome</keyword>
<dbReference type="PANTHER" id="PTHR42935">
    <property type="entry name" value="SLR0930 PROTEIN"/>
    <property type="match status" value="1"/>
</dbReference>
<dbReference type="InterPro" id="IPR008533">
    <property type="entry name" value="DUF815"/>
</dbReference>
<accession>A0ABU3C058</accession>
<dbReference type="Pfam" id="PF05673">
    <property type="entry name" value="DUF815"/>
    <property type="match status" value="1"/>
</dbReference>
<comment type="caution">
    <text evidence="2">The sequence shown here is derived from an EMBL/GenBank/DDBJ whole genome shotgun (WGS) entry which is preliminary data.</text>
</comment>
<dbReference type="PANTHER" id="PTHR42935:SF1">
    <property type="entry name" value="SLR0930 PROTEIN"/>
    <property type="match status" value="1"/>
</dbReference>